<dbReference type="OrthoDB" id="1684731at2"/>
<dbReference type="Pfam" id="PF07870">
    <property type="entry name" value="DUF1657"/>
    <property type="match status" value="1"/>
</dbReference>
<dbReference type="EMBL" id="BAUU01000002">
    <property type="protein sequence ID" value="GAE28952.1"/>
    <property type="molecule type" value="Genomic_DNA"/>
</dbReference>
<reference evidence="1" key="1">
    <citation type="journal article" date="2014" name="Genome Announc.">
        <title>Draft Genome Sequences of Three Alkaliphilic Bacillus Strains, Bacillus wakoensis JCM 9140T, Bacillus akibai JCM 9157T, and Bacillus hemicellulosilyticus JCM 9152T.</title>
        <authorList>
            <person name="Yuki M."/>
            <person name="Oshima K."/>
            <person name="Suda W."/>
            <person name="Oshida Y."/>
            <person name="Kitamura K."/>
            <person name="Iida T."/>
            <person name="Hattori M."/>
            <person name="Ohkuma M."/>
        </authorList>
    </citation>
    <scope>NUCLEOTIDE SEQUENCE [LARGE SCALE GENOMIC DNA]</scope>
    <source>
        <strain evidence="1">JCM 9152</strain>
    </source>
</reference>
<gene>
    <name evidence="1" type="ORF">JCM9152_290</name>
</gene>
<sequence>MTVASKVESALVSLKAIEASLLSLSLKTKEQEASEAFRQAALKTRTVVDEVQKRKQEIEFQEPQYEPQ</sequence>
<dbReference type="STRING" id="1236971.JCM9152_290"/>
<evidence type="ECO:0008006" key="3">
    <source>
        <dbReference type="Google" id="ProtNLM"/>
    </source>
</evidence>
<comment type="caution">
    <text evidence="1">The sequence shown here is derived from an EMBL/GenBank/DDBJ whole genome shotgun (WGS) entry which is preliminary data.</text>
</comment>
<dbReference type="RefSeq" id="WP_035340058.1">
    <property type="nucleotide sequence ID" value="NZ_BAUU01000002.1"/>
</dbReference>
<dbReference type="InterPro" id="IPR012452">
    <property type="entry name" value="DUF1657"/>
</dbReference>
<protein>
    <recommendedName>
        <fullName evidence="3">DUF1657 domain-containing protein</fullName>
    </recommendedName>
</protein>
<organism evidence="1 2">
    <name type="scientific">Halalkalibacter hemicellulosilyticusJCM 9152</name>
    <dbReference type="NCBI Taxonomy" id="1236971"/>
    <lineage>
        <taxon>Bacteria</taxon>
        <taxon>Bacillati</taxon>
        <taxon>Bacillota</taxon>
        <taxon>Bacilli</taxon>
        <taxon>Bacillales</taxon>
        <taxon>Bacillaceae</taxon>
        <taxon>Halalkalibacter</taxon>
    </lineage>
</organism>
<name>W4QAH1_9BACI</name>
<accession>W4QAH1</accession>
<proteinExistence type="predicted"/>
<evidence type="ECO:0000313" key="1">
    <source>
        <dbReference type="EMBL" id="GAE28952.1"/>
    </source>
</evidence>
<dbReference type="AlphaFoldDB" id="W4QAH1"/>
<keyword evidence="2" id="KW-1185">Reference proteome</keyword>
<evidence type="ECO:0000313" key="2">
    <source>
        <dbReference type="Proteomes" id="UP000018895"/>
    </source>
</evidence>
<dbReference type="Proteomes" id="UP000018895">
    <property type="component" value="Unassembled WGS sequence"/>
</dbReference>